<proteinExistence type="predicted"/>
<keyword evidence="2 4" id="KW-0238">DNA-binding</keyword>
<keyword evidence="1 4" id="KW-0805">Transcription regulation</keyword>
<dbReference type="Proteomes" id="UP001151760">
    <property type="component" value="Unassembled WGS sequence"/>
</dbReference>
<dbReference type="PANTHER" id="PTHR31500">
    <property type="entry name" value="AT-HOOK MOTIF NUCLEAR-LOCALIZED PROTEIN 9"/>
    <property type="match status" value="1"/>
</dbReference>
<evidence type="ECO:0000256" key="1">
    <source>
        <dbReference type="ARBA" id="ARBA00023015"/>
    </source>
</evidence>
<dbReference type="EMBL" id="BQNB010018839">
    <property type="protein sequence ID" value="GJT78837.1"/>
    <property type="molecule type" value="Genomic_DNA"/>
</dbReference>
<keyword evidence="4" id="KW-0539">Nucleus</keyword>
<comment type="subcellular location">
    <subcellularLocation>
        <location evidence="4">Nucleus</location>
    </subcellularLocation>
</comment>
<accession>A0ABQ5GV25</accession>
<dbReference type="InterPro" id="IPR005175">
    <property type="entry name" value="PPC_dom"/>
</dbReference>
<dbReference type="SUPFAM" id="SSF117856">
    <property type="entry name" value="AF0104/ALDC/Ptd012-like"/>
    <property type="match status" value="1"/>
</dbReference>
<organism evidence="5 6">
    <name type="scientific">Tanacetum coccineum</name>
    <dbReference type="NCBI Taxonomy" id="301880"/>
    <lineage>
        <taxon>Eukaryota</taxon>
        <taxon>Viridiplantae</taxon>
        <taxon>Streptophyta</taxon>
        <taxon>Embryophyta</taxon>
        <taxon>Tracheophyta</taxon>
        <taxon>Spermatophyta</taxon>
        <taxon>Magnoliopsida</taxon>
        <taxon>eudicotyledons</taxon>
        <taxon>Gunneridae</taxon>
        <taxon>Pentapetalae</taxon>
        <taxon>asterids</taxon>
        <taxon>campanulids</taxon>
        <taxon>Asterales</taxon>
        <taxon>Asteraceae</taxon>
        <taxon>Asteroideae</taxon>
        <taxon>Anthemideae</taxon>
        <taxon>Anthemidinae</taxon>
        <taxon>Tanacetum</taxon>
    </lineage>
</organism>
<evidence type="ECO:0000256" key="4">
    <source>
        <dbReference type="RuleBase" id="RU367031"/>
    </source>
</evidence>
<reference evidence="5" key="1">
    <citation type="journal article" date="2022" name="Int. J. Mol. Sci.">
        <title>Draft Genome of Tanacetum Coccineum: Genomic Comparison of Closely Related Tanacetum-Family Plants.</title>
        <authorList>
            <person name="Yamashiro T."/>
            <person name="Shiraishi A."/>
            <person name="Nakayama K."/>
            <person name="Satake H."/>
        </authorList>
    </citation>
    <scope>NUCLEOTIDE SEQUENCE</scope>
</reference>
<comment type="caution">
    <text evidence="5">The sequence shown here is derived from an EMBL/GenBank/DDBJ whole genome shotgun (WGS) entry which is preliminary data.</text>
</comment>
<name>A0ABQ5GV25_9ASTR</name>
<dbReference type="CDD" id="cd11378">
    <property type="entry name" value="DUF296"/>
    <property type="match status" value="1"/>
</dbReference>
<comment type="domain">
    <text evidence="4">The PPC domain mediates interactions between AHL proteins.</text>
</comment>
<evidence type="ECO:0000313" key="6">
    <source>
        <dbReference type="Proteomes" id="UP001151760"/>
    </source>
</evidence>
<keyword evidence="3 4" id="KW-0804">Transcription</keyword>
<evidence type="ECO:0000313" key="5">
    <source>
        <dbReference type="EMBL" id="GJT78837.1"/>
    </source>
</evidence>
<keyword evidence="6" id="KW-1185">Reference proteome</keyword>
<reference evidence="5" key="2">
    <citation type="submission" date="2022-01" db="EMBL/GenBank/DDBJ databases">
        <authorList>
            <person name="Yamashiro T."/>
            <person name="Shiraishi A."/>
            <person name="Satake H."/>
            <person name="Nakayama K."/>
        </authorList>
    </citation>
    <scope>NUCLEOTIDE SEQUENCE</scope>
</reference>
<feature type="non-terminal residue" evidence="5">
    <location>
        <position position="1"/>
    </location>
</feature>
<sequence>DFASKINSFSRYGPHAICVLSGGTVTYEGGFEILKLSRSFTHGESEGVTLREGGMSIALSSPGGRVVGGIHSCLLKFNQIRVHSSGKQIKDYANVADAVEVYSFLSRSSYDIERKNDTINRIRTLLLPPVQGIHVMMKIANDTIGAICQACVGKFRTISPSKYPPPHSNKDSLWVDWIKVMRLKNKIIWTIKQDPNASYGWNQMLELRDRMRKHVKYKIGDGKSIFFWHDKWWDCRVLREKNPHYILQRDFDISDLKKLGNDG</sequence>
<evidence type="ECO:0000256" key="2">
    <source>
        <dbReference type="ARBA" id="ARBA00023125"/>
    </source>
</evidence>
<comment type="function">
    <text evidence="4">Transcription factor that specifically binds AT-rich DNA sequences related to the nuclear matrix attachment regions (MARs).</text>
</comment>
<gene>
    <name evidence="5" type="ORF">Tco_1045562</name>
</gene>
<evidence type="ECO:0000256" key="3">
    <source>
        <dbReference type="ARBA" id="ARBA00023163"/>
    </source>
</evidence>
<protein>
    <recommendedName>
        <fullName evidence="4">AT-hook motif nuclear-localized protein</fullName>
    </recommendedName>
</protein>
<dbReference type="PANTHER" id="PTHR31500:SF96">
    <property type="entry name" value="AT-HOOK MOTIF NUCLEAR-LOCALIZED PROTEIN 7"/>
    <property type="match status" value="1"/>
</dbReference>
<dbReference type="InterPro" id="IPR039605">
    <property type="entry name" value="AHL"/>
</dbReference>